<dbReference type="InterPro" id="IPR029058">
    <property type="entry name" value="AB_hydrolase_fold"/>
</dbReference>
<dbReference type="SUPFAM" id="SSF53474">
    <property type="entry name" value="alpha/beta-Hydrolases"/>
    <property type="match status" value="1"/>
</dbReference>
<organism evidence="8 9">
    <name type="scientific">Erythrobacter rubeus</name>
    <dbReference type="NCBI Taxonomy" id="2760803"/>
    <lineage>
        <taxon>Bacteria</taxon>
        <taxon>Pseudomonadati</taxon>
        <taxon>Pseudomonadota</taxon>
        <taxon>Alphaproteobacteria</taxon>
        <taxon>Sphingomonadales</taxon>
        <taxon>Erythrobacteraceae</taxon>
        <taxon>Erythrobacter/Porphyrobacter group</taxon>
        <taxon>Erythrobacter</taxon>
    </lineage>
</organism>
<evidence type="ECO:0000259" key="7">
    <source>
        <dbReference type="Pfam" id="PF00561"/>
    </source>
</evidence>
<dbReference type="InterPro" id="IPR023489">
    <property type="entry name" value="Haloalkane_dehalogenase_1"/>
</dbReference>
<dbReference type="PANTHER" id="PTHR42977:SF3">
    <property type="entry name" value="AB HYDROLASE-1 DOMAIN-CONTAINING PROTEIN"/>
    <property type="match status" value="1"/>
</dbReference>
<protein>
    <recommendedName>
        <fullName evidence="4 6">Haloalkane dehalogenase</fullName>
        <ecNumber evidence="4 6">3.8.1.5</ecNumber>
    </recommendedName>
</protein>
<evidence type="ECO:0000313" key="9">
    <source>
        <dbReference type="Proteomes" id="UP000635384"/>
    </source>
</evidence>
<evidence type="ECO:0000256" key="1">
    <source>
        <dbReference type="ARBA" id="ARBA00001644"/>
    </source>
</evidence>
<gene>
    <name evidence="6" type="primary">dhmA</name>
    <name evidence="8" type="ORF">IB285_06370</name>
</gene>
<dbReference type="PRINTS" id="PR00412">
    <property type="entry name" value="EPOXHYDRLASE"/>
</dbReference>
<dbReference type="PANTHER" id="PTHR42977">
    <property type="entry name" value="HYDROLASE-RELATED"/>
    <property type="match status" value="1"/>
</dbReference>
<evidence type="ECO:0000256" key="2">
    <source>
        <dbReference type="ARBA" id="ARBA00008794"/>
    </source>
</evidence>
<comment type="function">
    <text evidence="6">Catalyzes hydrolytic cleavage of carbon-halogen bonds in halogenated aliphatic compounds, leading to the formation of the corresponding primary alcohols, halide ions and protons.</text>
</comment>
<evidence type="ECO:0000313" key="8">
    <source>
        <dbReference type="EMBL" id="MBD2841885.1"/>
    </source>
</evidence>
<dbReference type="InterPro" id="IPR000073">
    <property type="entry name" value="AB_hydrolase_1"/>
</dbReference>
<dbReference type="EC" id="3.8.1.5" evidence="4 6"/>
<dbReference type="EMBL" id="JACXLC010000001">
    <property type="protein sequence ID" value="MBD2841885.1"/>
    <property type="molecule type" value="Genomic_DNA"/>
</dbReference>
<evidence type="ECO:0000256" key="4">
    <source>
        <dbReference type="ARBA" id="ARBA00012065"/>
    </source>
</evidence>
<sequence length="312" mass="35184">MARVLRTPEDRFEALPDYPFAPNYIDIDDPDLGPIRQHYLDEGPQDGPLVLLMHGEPSWSYLYRSMIPPLVEAGFRVIAPDLIGFGKSDKPARKSDYSYARHVEWMLSFLEQLDLDNITLFCQDWGGLIGLRLVAAEPDRFARLVISNTGLPEGAPMSKQFMRWRRMSRYSPVFPIGRILNRASTRELSEGEMAAYDAPFPSRKYKAGARIFPSLVPIARNYPGAKDNREAWKILRTFDRPVLTLFGDQDPVTAGWDEIVRNRIPGAKGQAHRTIEGGHHFIQEDAGPELAEAIIGFAKGSETQTQAREAAQ</sequence>
<dbReference type="Gene3D" id="3.40.50.1820">
    <property type="entry name" value="alpha/beta hydrolase"/>
    <property type="match status" value="1"/>
</dbReference>
<keyword evidence="9" id="KW-1185">Reference proteome</keyword>
<dbReference type="RefSeq" id="WP_190787389.1">
    <property type="nucleotide sequence ID" value="NZ_JACXLC010000001.1"/>
</dbReference>
<feature type="active site" description="Proton donor" evidence="6">
    <location>
        <position position="250"/>
    </location>
</feature>
<comment type="catalytic activity">
    <reaction evidence="1 6">
        <text>1-haloalkane + H2O = a halide anion + a primary alcohol + H(+)</text>
        <dbReference type="Rhea" id="RHEA:19081"/>
        <dbReference type="ChEBI" id="CHEBI:15377"/>
        <dbReference type="ChEBI" id="CHEBI:15378"/>
        <dbReference type="ChEBI" id="CHEBI:15734"/>
        <dbReference type="ChEBI" id="CHEBI:16042"/>
        <dbReference type="ChEBI" id="CHEBI:18060"/>
        <dbReference type="EC" id="3.8.1.5"/>
    </reaction>
</comment>
<dbReference type="Pfam" id="PF00561">
    <property type="entry name" value="Abhydrolase_1"/>
    <property type="match status" value="1"/>
</dbReference>
<reference evidence="8 9" key="1">
    <citation type="submission" date="2020-09" db="EMBL/GenBank/DDBJ databases">
        <authorList>
            <person name="Yoon J.-W."/>
        </authorList>
    </citation>
    <scope>NUCLEOTIDE SEQUENCE [LARGE SCALE GENOMIC DNA]</scope>
    <source>
        <strain evidence="8 9">KMU-140</strain>
    </source>
</reference>
<feature type="active site" description="Proton acceptor" evidence="6">
    <location>
        <position position="280"/>
    </location>
</feature>
<proteinExistence type="inferred from homology"/>
<accession>A0ABR8KMV2</accession>
<dbReference type="PRINTS" id="PR00111">
    <property type="entry name" value="ABHYDROLASE"/>
</dbReference>
<dbReference type="InterPro" id="IPR051340">
    <property type="entry name" value="Haloalkane_dehalogenase"/>
</dbReference>
<dbReference type="NCBIfam" id="NF002043">
    <property type="entry name" value="PRK00870.1"/>
    <property type="match status" value="1"/>
</dbReference>
<dbReference type="InterPro" id="IPR000639">
    <property type="entry name" value="Epox_hydrolase-like"/>
</dbReference>
<feature type="active site" description="Nucleophile" evidence="6">
    <location>
        <position position="124"/>
    </location>
</feature>
<comment type="caution">
    <text evidence="8">The sequence shown here is derived from an EMBL/GenBank/DDBJ whole genome shotgun (WGS) entry which is preliminary data.</text>
</comment>
<feature type="domain" description="AB hydrolase-1" evidence="7">
    <location>
        <begin position="48"/>
        <end position="285"/>
    </location>
</feature>
<evidence type="ECO:0000256" key="5">
    <source>
        <dbReference type="ARBA" id="ARBA00022801"/>
    </source>
</evidence>
<dbReference type="Proteomes" id="UP000635384">
    <property type="component" value="Unassembled WGS sequence"/>
</dbReference>
<evidence type="ECO:0000256" key="3">
    <source>
        <dbReference type="ARBA" id="ARBA00011245"/>
    </source>
</evidence>
<evidence type="ECO:0000256" key="6">
    <source>
        <dbReference type="HAMAP-Rule" id="MF_01230"/>
    </source>
</evidence>
<comment type="subunit">
    <text evidence="3 6">Monomer.</text>
</comment>
<comment type="similarity">
    <text evidence="2 6">Belongs to the haloalkane dehalogenase family. Type 1 subfamily.</text>
</comment>
<keyword evidence="5 6" id="KW-0378">Hydrolase</keyword>
<dbReference type="HAMAP" id="MF_01230">
    <property type="entry name" value="Haloalk_dehal_type1"/>
    <property type="match status" value="1"/>
</dbReference>
<name>A0ABR8KMV2_9SPHN</name>